<dbReference type="EMBL" id="BK016193">
    <property type="protein sequence ID" value="DAG01461.1"/>
    <property type="molecule type" value="Genomic_DNA"/>
</dbReference>
<evidence type="ECO:0000256" key="4">
    <source>
        <dbReference type="ARBA" id="ARBA00022807"/>
    </source>
</evidence>
<reference evidence="5" key="1">
    <citation type="journal article" date="2021" name="Proc. Natl. Acad. Sci. U.S.A.">
        <title>A Catalog of Tens of Thousands of Viruses from Human Metagenomes Reveals Hidden Associations with Chronic Diseases.</title>
        <authorList>
            <person name="Tisza M.J."/>
            <person name="Buck C.B."/>
        </authorList>
    </citation>
    <scope>NUCLEOTIDE SEQUENCE</scope>
    <source>
        <strain evidence="5">Ct8iP21</strain>
    </source>
</reference>
<dbReference type="InterPro" id="IPR036764">
    <property type="entry name" value="Peptidase_Prp_sf"/>
</dbReference>
<proteinExistence type="predicted"/>
<evidence type="ECO:0000256" key="1">
    <source>
        <dbReference type="ARBA" id="ARBA00022517"/>
    </source>
</evidence>
<dbReference type="CDD" id="cd16332">
    <property type="entry name" value="Prp-like"/>
    <property type="match status" value="1"/>
</dbReference>
<accession>A0A8S5V429</accession>
<dbReference type="SUPFAM" id="SSF118010">
    <property type="entry name" value="TM1457-like"/>
    <property type="match status" value="1"/>
</dbReference>
<evidence type="ECO:0000256" key="3">
    <source>
        <dbReference type="ARBA" id="ARBA00022801"/>
    </source>
</evidence>
<dbReference type="Gene3D" id="3.30.70.1490">
    <property type="entry name" value="Cysteine protease Prp"/>
    <property type="match status" value="1"/>
</dbReference>
<evidence type="ECO:0000313" key="5">
    <source>
        <dbReference type="EMBL" id="DAG01461.1"/>
    </source>
</evidence>
<dbReference type="InterPro" id="IPR007422">
    <property type="entry name" value="Peptidase_Prp"/>
</dbReference>
<keyword evidence="1" id="KW-0690">Ribosome biogenesis</keyword>
<keyword evidence="4" id="KW-0788">Thiol protease</keyword>
<name>A0A8S5V429_9CAUD</name>
<keyword evidence="2" id="KW-0645">Protease</keyword>
<dbReference type="GO" id="GO:0006508">
    <property type="term" value="P:proteolysis"/>
    <property type="evidence" value="ECO:0007669"/>
    <property type="project" value="UniProtKB-KW"/>
</dbReference>
<protein>
    <submittedName>
        <fullName evidence="5">YsxB-like protein</fullName>
    </submittedName>
</protein>
<evidence type="ECO:0000256" key="2">
    <source>
        <dbReference type="ARBA" id="ARBA00022670"/>
    </source>
</evidence>
<organism evidence="5">
    <name type="scientific">Myoviridae sp. ct8iP21</name>
    <dbReference type="NCBI Taxonomy" id="2825041"/>
    <lineage>
        <taxon>Viruses</taxon>
        <taxon>Duplodnaviria</taxon>
        <taxon>Heunggongvirae</taxon>
        <taxon>Uroviricota</taxon>
        <taxon>Caudoviricetes</taxon>
    </lineage>
</organism>
<sequence>MIEATLTENTLDVKGHAGYDKPGKDIVCAAVSILIFTFCEVNKDRLEIETYNADEIAVRFEETVDTSYIKTGFSFMINEYPNNVKFSMSTE</sequence>
<keyword evidence="3" id="KW-0378">Hydrolase</keyword>
<dbReference type="GO" id="GO:0042254">
    <property type="term" value="P:ribosome biogenesis"/>
    <property type="evidence" value="ECO:0007669"/>
    <property type="project" value="UniProtKB-KW"/>
</dbReference>
<dbReference type="Pfam" id="PF04327">
    <property type="entry name" value="Peptidase_Prp"/>
    <property type="match status" value="1"/>
</dbReference>
<dbReference type="GO" id="GO:0008234">
    <property type="term" value="F:cysteine-type peptidase activity"/>
    <property type="evidence" value="ECO:0007669"/>
    <property type="project" value="UniProtKB-KW"/>
</dbReference>